<dbReference type="PANTHER" id="PTHR20992:SF9">
    <property type="entry name" value="AT15442P-RELATED"/>
    <property type="match status" value="1"/>
</dbReference>
<reference evidence="2 3" key="1">
    <citation type="submission" date="2013-11" db="EMBL/GenBank/DDBJ databases">
        <title>Opisthorchis viverrini - life in the bile duct.</title>
        <authorList>
            <person name="Young N.D."/>
            <person name="Nagarajan N."/>
            <person name="Lin S.J."/>
            <person name="Korhonen P.K."/>
            <person name="Jex A.R."/>
            <person name="Hall R.S."/>
            <person name="Safavi-Hemami H."/>
            <person name="Kaewkong W."/>
            <person name="Bertrand D."/>
            <person name="Gao S."/>
            <person name="Seet Q."/>
            <person name="Wongkham S."/>
            <person name="Teh B.T."/>
            <person name="Wongkham C."/>
            <person name="Intapan P.M."/>
            <person name="Maleewong W."/>
            <person name="Yang X."/>
            <person name="Hu M."/>
            <person name="Wang Z."/>
            <person name="Hofmann A."/>
            <person name="Sternberg P.W."/>
            <person name="Tan P."/>
            <person name="Wang J."/>
            <person name="Gasser R.B."/>
        </authorList>
    </citation>
    <scope>NUCLEOTIDE SEQUENCE [LARGE SCALE GENOMIC DNA]</scope>
</reference>
<dbReference type="PANTHER" id="PTHR20992">
    <property type="entry name" value="AT15442P-RELATED"/>
    <property type="match status" value="1"/>
</dbReference>
<dbReference type="RefSeq" id="XP_009170648.1">
    <property type="nucleotide sequence ID" value="XM_009172384.1"/>
</dbReference>
<feature type="transmembrane region" description="Helical" evidence="1">
    <location>
        <begin position="146"/>
        <end position="175"/>
    </location>
</feature>
<keyword evidence="1" id="KW-0812">Transmembrane</keyword>
<evidence type="ECO:0000313" key="2">
    <source>
        <dbReference type="EMBL" id="KER25608.1"/>
    </source>
</evidence>
<dbReference type="KEGG" id="ovi:T265_14176"/>
<keyword evidence="1" id="KW-1133">Transmembrane helix</keyword>
<protein>
    <submittedName>
        <fullName evidence="2">Uncharacterized protein</fullName>
    </submittedName>
</protein>
<proteinExistence type="predicted"/>
<evidence type="ECO:0000256" key="1">
    <source>
        <dbReference type="SAM" id="Phobius"/>
    </source>
</evidence>
<organism evidence="2 3">
    <name type="scientific">Opisthorchis viverrini</name>
    <name type="common">Southeast Asian liver fluke</name>
    <dbReference type="NCBI Taxonomy" id="6198"/>
    <lineage>
        <taxon>Eukaryota</taxon>
        <taxon>Metazoa</taxon>
        <taxon>Spiralia</taxon>
        <taxon>Lophotrochozoa</taxon>
        <taxon>Platyhelminthes</taxon>
        <taxon>Trematoda</taxon>
        <taxon>Digenea</taxon>
        <taxon>Opisthorchiida</taxon>
        <taxon>Opisthorchiata</taxon>
        <taxon>Opisthorchiidae</taxon>
        <taxon>Opisthorchis</taxon>
    </lineage>
</organism>
<dbReference type="CTD" id="20328342"/>
<dbReference type="EMBL" id="KL596771">
    <property type="protein sequence ID" value="KER25608.1"/>
    <property type="molecule type" value="Genomic_DNA"/>
</dbReference>
<dbReference type="Proteomes" id="UP000054324">
    <property type="component" value="Unassembled WGS sequence"/>
</dbReference>
<evidence type="ECO:0000313" key="3">
    <source>
        <dbReference type="Proteomes" id="UP000054324"/>
    </source>
</evidence>
<name>A0A074ZEK2_OPIVI</name>
<accession>A0A074ZEK2</accession>
<dbReference type="AlphaFoldDB" id="A0A074ZEK2"/>
<dbReference type="InterPro" id="IPR005240">
    <property type="entry name" value="DUF389"/>
</dbReference>
<keyword evidence="3" id="KW-1185">Reference proteome</keyword>
<feature type="transmembrane region" description="Helical" evidence="1">
    <location>
        <begin position="42"/>
        <end position="66"/>
    </location>
</feature>
<feature type="non-terminal residue" evidence="2">
    <location>
        <position position="1"/>
    </location>
</feature>
<dbReference type="OrthoDB" id="543859at2759"/>
<gene>
    <name evidence="2" type="ORF">T265_14176</name>
</gene>
<keyword evidence="1" id="KW-0472">Membrane</keyword>
<sequence length="357" mass="40178">AVQQILDEESITTDTWSTSRNGQFFKVSNYSSNSFWRVDNRIMYFIVGTWTTLFDFLLAVEFSVVGEDKIESILDRLAFFNVGKTVDSSIMVIEPTAFLRKRERPPKTGHVSQVGIQEFLRSLKSRLCVAQVYNEIKQRGRFDMNYLCNLICAAVVADIALVTNSAGVVFASMLLSPLMVFRHRRPSTIHFELYYRSAVAPFRCLTAMPPEGCTRAGILPGCQSLDRGSREAALGFELRTYGPSDPIMCILFGLTLREPHMLRTGARNTAISLLFCVLLVGKCELKQSDRNYIYRSFLHLLGNLDHSYSLAGEPLAIQSSGRFDNNQHDQLSFHCLSRNLIPSLSDIQKANCSVLSI</sequence>
<dbReference type="GeneID" id="20328342"/>